<feature type="domain" description="DNA-directed DNA polymerase X" evidence="12">
    <location>
        <begin position="572"/>
        <end position="905"/>
    </location>
</feature>
<feature type="active site" description="Nucleophile; Schiff-base intermediate with DNA; for 5'-dRP lyase activity" evidence="10">
    <location>
        <position position="636"/>
    </location>
</feature>
<feature type="compositionally biased region" description="Low complexity" evidence="11">
    <location>
        <begin position="461"/>
        <end position="470"/>
    </location>
</feature>
<evidence type="ECO:0000256" key="8">
    <source>
        <dbReference type="ARBA" id="ARBA00023204"/>
    </source>
</evidence>
<dbReference type="Pfam" id="PF14792">
    <property type="entry name" value="DNA_pol_B_palm"/>
    <property type="match status" value="1"/>
</dbReference>
<accession>A0AAV5GBD4</accession>
<dbReference type="InterPro" id="IPR002054">
    <property type="entry name" value="DNA-dir_DNA_pol_X"/>
</dbReference>
<keyword evidence="7" id="KW-0239">DNA-directed DNA polymerase</keyword>
<evidence type="ECO:0000256" key="9">
    <source>
        <dbReference type="ARBA" id="ARBA00049244"/>
    </source>
</evidence>
<keyword evidence="2" id="KW-0237">DNA synthesis</keyword>
<dbReference type="PRINTS" id="PR00870">
    <property type="entry name" value="DNAPOLXBETA"/>
</dbReference>
<evidence type="ECO:0000256" key="4">
    <source>
        <dbReference type="ARBA" id="ARBA00022695"/>
    </source>
</evidence>
<dbReference type="PANTHER" id="PTHR11276">
    <property type="entry name" value="DNA POLYMERASE TYPE-X FAMILY MEMBER"/>
    <property type="match status" value="1"/>
</dbReference>
<dbReference type="SMART" id="SM00483">
    <property type="entry name" value="POLXc"/>
    <property type="match status" value="1"/>
</dbReference>
<evidence type="ECO:0000256" key="1">
    <source>
        <dbReference type="ARBA" id="ARBA00012417"/>
    </source>
</evidence>
<dbReference type="Pfam" id="PF10391">
    <property type="entry name" value="DNA_pol_lambd_f"/>
    <property type="match status" value="1"/>
</dbReference>
<dbReference type="Gene3D" id="3.30.210.10">
    <property type="entry name" value="DNA polymerase, thumb domain"/>
    <property type="match status" value="1"/>
</dbReference>
<dbReference type="InterPro" id="IPR028207">
    <property type="entry name" value="DNA_pol_B_palm_palm"/>
</dbReference>
<dbReference type="EC" id="2.7.7.7" evidence="1"/>
<evidence type="ECO:0000313" key="14">
    <source>
        <dbReference type="Proteomes" id="UP001342314"/>
    </source>
</evidence>
<dbReference type="InterPro" id="IPR037160">
    <property type="entry name" value="DNA_Pol_thumb_sf"/>
</dbReference>
<dbReference type="CDD" id="cd00141">
    <property type="entry name" value="NT_POLXc"/>
    <property type="match status" value="1"/>
</dbReference>
<evidence type="ECO:0000256" key="2">
    <source>
        <dbReference type="ARBA" id="ARBA00022634"/>
    </source>
</evidence>
<dbReference type="InterPro" id="IPR027421">
    <property type="entry name" value="DNA_pol_lamdba_lyase_dom_sf"/>
</dbReference>
<evidence type="ECO:0000256" key="5">
    <source>
        <dbReference type="ARBA" id="ARBA00022705"/>
    </source>
</evidence>
<feature type="region of interest" description="Disordered" evidence="11">
    <location>
        <begin position="320"/>
        <end position="491"/>
    </location>
</feature>
<evidence type="ECO:0000256" key="10">
    <source>
        <dbReference type="PIRSR" id="PIRSR622312-50"/>
    </source>
</evidence>
<feature type="compositionally biased region" description="Acidic residues" evidence="11">
    <location>
        <begin position="354"/>
        <end position="370"/>
    </location>
</feature>
<dbReference type="InterPro" id="IPR018944">
    <property type="entry name" value="DNA_pol_lambd_fingers_domain"/>
</dbReference>
<dbReference type="EMBL" id="BQKY01000001">
    <property type="protein sequence ID" value="GJN87149.1"/>
    <property type="molecule type" value="Genomic_DNA"/>
</dbReference>
<dbReference type="InterPro" id="IPR043519">
    <property type="entry name" value="NT_sf"/>
</dbReference>
<sequence>MAMQVDGRSSSSSPPPALATVTNEDEGEVEVVELSPSDGSNAEGLSAPTKSHSRPRRKSTVRADTSTDLRKRLQKRAAAKLPAPAVEQKATAASSARKGAGARGKKPRLSFEQAADEVYNKKTSFANISDYLSHLDEFERDPGAGAKPRVLSGTRIVFVNTDHWRKGGSSAASAAATGPVRNRFDQALRNNMRIAAKHGAVLVKPEDFVPPPFDVGDDNAAALDPQRAEHEQWTTHIIPLELPGHRRTTYAEVLRCLGPSAGGLDEDELGPFVHVVGFDWVSQAVKARARPVESEFAFPGDYRAAARRAEERNEEAARALEKRRKELKRERKKKDEVDKAKARRQGARGRAGDLQEDTEEEEDEDGEGEVADGVSPFGPDDWPPGEAPPEGYFDRISTQTSTGPSLPLRRIQARKLSAKADAADRDADMSDPIDDPDVSRAGPSTTSPQYSPRKGAKRKSPSSSPTGGPSSKKRRGSAGDSDIPHGLEAEFGIIEQHGKAAIDEYLDDPAKFQLQLDDDYMVLSTRPPDDFATDEENSDGEIEGEVFDPKKRKPRDYRWACDDPKGNRVRRDGPNEIAASTLELMADLVPKIRDQDEFRVRSYKQAANKLRAYDTRLDSLPKLTQIRGIGPKLATKIVEIFRTGTHRRVSTFESPEDRALKAFGNVYGIARAMASDLYLKGARTVDDLRRDPDKWKLNEASRIGLKYYEDLLERIPRSEMTAMYERVKEIAQDIDPKLQLECMGSYRRGAESSGDIDFLLTRDPSDGKTHEGMVKKLWRRLVKAGIAHHLLSMPEDWNGLDAKINGLGKLPEGKKMRRIDILGVPWESMPAALIYFTGNDHFNRSIRLKARRHGYRLNQHGLYKDVSRDRKGEKLTEGTLVPGIRTERDIFRVLKVPWSEPEMRIP</sequence>
<dbReference type="InterPro" id="IPR010996">
    <property type="entry name" value="HHH_MUS81"/>
</dbReference>
<dbReference type="Pfam" id="PF14791">
    <property type="entry name" value="DNA_pol_B_thumb"/>
    <property type="match status" value="1"/>
</dbReference>
<dbReference type="PRINTS" id="PR00869">
    <property type="entry name" value="DNAPOLX"/>
</dbReference>
<gene>
    <name evidence="13" type="ORF">Rhopal_000094-T1</name>
</gene>
<feature type="compositionally biased region" description="Basic residues" evidence="11">
    <location>
        <begin position="51"/>
        <end position="60"/>
    </location>
</feature>
<keyword evidence="4" id="KW-0548">Nucleotidyltransferase</keyword>
<dbReference type="PANTHER" id="PTHR11276:SF28">
    <property type="entry name" value="DNA POLYMERASE LAMBDA"/>
    <property type="match status" value="1"/>
</dbReference>
<keyword evidence="6" id="KW-0227">DNA damage</keyword>
<dbReference type="Gene3D" id="1.10.150.20">
    <property type="entry name" value="5' to 3' exonuclease, C-terminal subdomain"/>
    <property type="match status" value="1"/>
</dbReference>
<feature type="compositionally biased region" description="Low complexity" evidence="11">
    <location>
        <begin position="89"/>
        <end position="99"/>
    </location>
</feature>
<evidence type="ECO:0000313" key="13">
    <source>
        <dbReference type="EMBL" id="GJN87149.1"/>
    </source>
</evidence>
<organism evidence="13 14">
    <name type="scientific">Rhodotorula paludigena</name>
    <dbReference type="NCBI Taxonomy" id="86838"/>
    <lineage>
        <taxon>Eukaryota</taxon>
        <taxon>Fungi</taxon>
        <taxon>Dikarya</taxon>
        <taxon>Basidiomycota</taxon>
        <taxon>Pucciniomycotina</taxon>
        <taxon>Microbotryomycetes</taxon>
        <taxon>Sporidiobolales</taxon>
        <taxon>Sporidiobolaceae</taxon>
        <taxon>Rhodotorula</taxon>
    </lineage>
</organism>
<feature type="region of interest" description="Disordered" evidence="11">
    <location>
        <begin position="523"/>
        <end position="542"/>
    </location>
</feature>
<proteinExistence type="predicted"/>
<dbReference type="SUPFAM" id="SSF81301">
    <property type="entry name" value="Nucleotidyltransferase"/>
    <property type="match status" value="1"/>
</dbReference>
<dbReference type="GO" id="GO:0005634">
    <property type="term" value="C:nucleus"/>
    <property type="evidence" value="ECO:0007669"/>
    <property type="project" value="TreeGrafter"/>
</dbReference>
<evidence type="ECO:0000259" key="12">
    <source>
        <dbReference type="SMART" id="SM00483"/>
    </source>
</evidence>
<name>A0AAV5GBD4_9BASI</name>
<dbReference type="GO" id="GO:0003677">
    <property type="term" value="F:DNA binding"/>
    <property type="evidence" value="ECO:0007669"/>
    <property type="project" value="InterPro"/>
</dbReference>
<dbReference type="Pfam" id="PF14716">
    <property type="entry name" value="HHH_8"/>
    <property type="match status" value="1"/>
</dbReference>
<dbReference type="Gene3D" id="1.10.150.110">
    <property type="entry name" value="DNA polymerase beta, N-terminal domain-like"/>
    <property type="match status" value="1"/>
</dbReference>
<dbReference type="Gene3D" id="3.30.460.10">
    <property type="entry name" value="Beta Polymerase, domain 2"/>
    <property type="match status" value="1"/>
</dbReference>
<feature type="region of interest" description="Disordered" evidence="11">
    <location>
        <begin position="1"/>
        <end position="108"/>
    </location>
</feature>
<evidence type="ECO:0000256" key="7">
    <source>
        <dbReference type="ARBA" id="ARBA00022932"/>
    </source>
</evidence>
<feature type="compositionally biased region" description="Basic and acidic residues" evidence="11">
    <location>
        <begin position="320"/>
        <end position="340"/>
    </location>
</feature>
<keyword evidence="3" id="KW-0808">Transferase</keyword>
<protein>
    <recommendedName>
        <fullName evidence="1">DNA-directed DNA polymerase</fullName>
        <ecNumber evidence="1">2.7.7.7</ecNumber>
    </recommendedName>
</protein>
<dbReference type="SUPFAM" id="SSF47802">
    <property type="entry name" value="DNA polymerase beta, N-terminal domain-like"/>
    <property type="match status" value="1"/>
</dbReference>
<dbReference type="InterPro" id="IPR029398">
    <property type="entry name" value="PolB_thumb"/>
</dbReference>
<dbReference type="GO" id="GO:0006303">
    <property type="term" value="P:double-strand break repair via nonhomologous end joining"/>
    <property type="evidence" value="ECO:0007669"/>
    <property type="project" value="TreeGrafter"/>
</dbReference>
<evidence type="ECO:0000256" key="6">
    <source>
        <dbReference type="ARBA" id="ARBA00022763"/>
    </source>
</evidence>
<feature type="compositionally biased region" description="Acidic residues" evidence="11">
    <location>
        <begin position="531"/>
        <end position="542"/>
    </location>
</feature>
<comment type="caution">
    <text evidence="13">The sequence shown here is derived from an EMBL/GenBank/DDBJ whole genome shotgun (WGS) entry which is preliminary data.</text>
</comment>
<keyword evidence="8" id="KW-0234">DNA repair</keyword>
<dbReference type="GO" id="GO:0003887">
    <property type="term" value="F:DNA-directed DNA polymerase activity"/>
    <property type="evidence" value="ECO:0007669"/>
    <property type="project" value="UniProtKB-KW"/>
</dbReference>
<evidence type="ECO:0000256" key="3">
    <source>
        <dbReference type="ARBA" id="ARBA00022679"/>
    </source>
</evidence>
<dbReference type="SUPFAM" id="SSF81585">
    <property type="entry name" value="PsbU/PolX domain-like"/>
    <property type="match status" value="1"/>
</dbReference>
<dbReference type="InterPro" id="IPR022312">
    <property type="entry name" value="DNA_pol_X"/>
</dbReference>
<evidence type="ECO:0000256" key="11">
    <source>
        <dbReference type="SAM" id="MobiDB-lite"/>
    </source>
</evidence>
<dbReference type="Proteomes" id="UP001342314">
    <property type="component" value="Unassembled WGS sequence"/>
</dbReference>
<keyword evidence="14" id="KW-1185">Reference proteome</keyword>
<dbReference type="AlphaFoldDB" id="A0AAV5GBD4"/>
<keyword evidence="5" id="KW-0235">DNA replication</keyword>
<dbReference type="InterPro" id="IPR002008">
    <property type="entry name" value="DNA_pol_X_beta-like"/>
</dbReference>
<comment type="catalytic activity">
    <reaction evidence="9">
        <text>DNA(n) + a 2'-deoxyribonucleoside 5'-triphosphate = DNA(n+1) + diphosphate</text>
        <dbReference type="Rhea" id="RHEA:22508"/>
        <dbReference type="Rhea" id="RHEA-COMP:17339"/>
        <dbReference type="Rhea" id="RHEA-COMP:17340"/>
        <dbReference type="ChEBI" id="CHEBI:33019"/>
        <dbReference type="ChEBI" id="CHEBI:61560"/>
        <dbReference type="ChEBI" id="CHEBI:173112"/>
        <dbReference type="EC" id="2.7.7.7"/>
    </reaction>
</comment>
<reference evidence="13 14" key="1">
    <citation type="submission" date="2021-12" db="EMBL/GenBank/DDBJ databases">
        <title>High titer production of polyol ester of fatty acids by Rhodotorula paludigena BS15 towards product separation-free biomass refinery.</title>
        <authorList>
            <person name="Mano J."/>
            <person name="Ono H."/>
            <person name="Tanaka T."/>
            <person name="Naito K."/>
            <person name="Sushida H."/>
            <person name="Ike M."/>
            <person name="Tokuyasu K."/>
            <person name="Kitaoka M."/>
        </authorList>
    </citation>
    <scope>NUCLEOTIDE SEQUENCE [LARGE SCALE GENOMIC DNA]</scope>
    <source>
        <strain evidence="13 14">BS15</strain>
    </source>
</reference>